<dbReference type="EMBL" id="JALJOQ010000083">
    <property type="protein sequence ID" value="KAK9800287.1"/>
    <property type="molecule type" value="Genomic_DNA"/>
</dbReference>
<dbReference type="SUPFAM" id="SSF52540">
    <property type="entry name" value="P-loop containing nucleoside triphosphate hydrolases"/>
    <property type="match status" value="1"/>
</dbReference>
<comment type="caution">
    <text evidence="1">The sequence shown here is derived from an EMBL/GenBank/DDBJ whole genome shotgun (WGS) entry which is preliminary data.</text>
</comment>
<protein>
    <submittedName>
        <fullName evidence="1">Uncharacterized protein</fullName>
    </submittedName>
</protein>
<keyword evidence="2" id="KW-1185">Reference proteome</keyword>
<dbReference type="InterPro" id="IPR027417">
    <property type="entry name" value="P-loop_NTPase"/>
</dbReference>
<dbReference type="Gene3D" id="3.40.50.300">
    <property type="entry name" value="P-loop containing nucleotide triphosphate hydrolases"/>
    <property type="match status" value="1"/>
</dbReference>
<gene>
    <name evidence="1" type="ORF">WJX73_004134</name>
</gene>
<name>A0AAW1NVJ7_9CHLO</name>
<accession>A0AAW1NVJ7</accession>
<sequence length="538" mass="60286">MSACKAFELSRAASSKSVWKAAASSAGGSLSNLIRRRNQRLLDLIVVGQEAAGKSSILSALAGVKLPLGPDGTTRIPVTTTISENLASEAVRLHWPIGGTRALGPEGLDVGTYTQAIQLLSSQDETAAVVGAVKGLKIEIGCRPYVAVITHAEVLKEEHHLIRKVQLAKQELEKKNCKGLFLVSLTETGGDHDANWYRNLFLDESIASVRLTEKERSGLVNLCGLSALRAALHKLQYEHMLTDYSEVMGKLRAKLQEVGPSVQKLQQSEVDLQNEFCQALLLVQKDVEESHRGRDQLGDFSEVDQKQRLHYEISQILNAFAARSFNTALTNINRRWATETSNMVVNNTLMIDWRTKIWNISSRGMHEVLGSNVAEAALTDLKKALLGFVQWRARHRLSFMAGNAHSHTIFMDFLERYTSDKLSVLQKECEMIREEVHINELDTHAPFAFWLFVQQAMQSEEDSETMVVNILQSALGVQNAEIGKRQGAFWPMDLPWFHDLFSKDLHHHQLMSIVLLFFTVGEIVERLSKRMVCIMFGR</sequence>
<reference evidence="1 2" key="1">
    <citation type="journal article" date="2024" name="Nat. Commun.">
        <title>Phylogenomics reveals the evolutionary origins of lichenization in chlorophyte algae.</title>
        <authorList>
            <person name="Puginier C."/>
            <person name="Libourel C."/>
            <person name="Otte J."/>
            <person name="Skaloud P."/>
            <person name="Haon M."/>
            <person name="Grisel S."/>
            <person name="Petersen M."/>
            <person name="Berrin J.G."/>
            <person name="Delaux P.M."/>
            <person name="Dal Grande F."/>
            <person name="Keller J."/>
        </authorList>
    </citation>
    <scope>NUCLEOTIDE SEQUENCE [LARGE SCALE GENOMIC DNA]</scope>
    <source>
        <strain evidence="1 2">SAG 2036</strain>
    </source>
</reference>
<dbReference type="Proteomes" id="UP001465755">
    <property type="component" value="Unassembled WGS sequence"/>
</dbReference>
<dbReference type="CDD" id="cd00882">
    <property type="entry name" value="Ras_like_GTPase"/>
    <property type="match status" value="1"/>
</dbReference>
<proteinExistence type="predicted"/>
<organism evidence="1 2">
    <name type="scientific">Symbiochloris irregularis</name>
    <dbReference type="NCBI Taxonomy" id="706552"/>
    <lineage>
        <taxon>Eukaryota</taxon>
        <taxon>Viridiplantae</taxon>
        <taxon>Chlorophyta</taxon>
        <taxon>core chlorophytes</taxon>
        <taxon>Trebouxiophyceae</taxon>
        <taxon>Trebouxiales</taxon>
        <taxon>Trebouxiaceae</taxon>
        <taxon>Symbiochloris</taxon>
    </lineage>
</organism>
<evidence type="ECO:0000313" key="2">
    <source>
        <dbReference type="Proteomes" id="UP001465755"/>
    </source>
</evidence>
<evidence type="ECO:0000313" key="1">
    <source>
        <dbReference type="EMBL" id="KAK9800287.1"/>
    </source>
</evidence>
<dbReference type="AlphaFoldDB" id="A0AAW1NVJ7"/>